<feature type="chain" id="PRO_5022976992" description="TIGR03067 domain-containing protein" evidence="1">
    <location>
        <begin position="21"/>
        <end position="134"/>
    </location>
</feature>
<protein>
    <recommendedName>
        <fullName evidence="4">TIGR03067 domain-containing protein</fullName>
    </recommendedName>
</protein>
<name>A0A5C1AB01_9BACT</name>
<evidence type="ECO:0000313" key="2">
    <source>
        <dbReference type="EMBL" id="QEL15196.1"/>
    </source>
</evidence>
<evidence type="ECO:0000313" key="3">
    <source>
        <dbReference type="Proteomes" id="UP000324974"/>
    </source>
</evidence>
<keyword evidence="3" id="KW-1185">Reference proteome</keyword>
<feature type="signal peptide" evidence="1">
    <location>
        <begin position="1"/>
        <end position="20"/>
    </location>
</feature>
<proteinExistence type="predicted"/>
<keyword evidence="1" id="KW-0732">Signal</keyword>
<dbReference type="EMBL" id="CP042425">
    <property type="protein sequence ID" value="QEL15196.1"/>
    <property type="molecule type" value="Genomic_DNA"/>
</dbReference>
<dbReference type="KEGG" id="lrs:PX52LOC_02111"/>
<organism evidence="2 3">
    <name type="scientific">Limnoglobus roseus</name>
    <dbReference type="NCBI Taxonomy" id="2598579"/>
    <lineage>
        <taxon>Bacteria</taxon>
        <taxon>Pseudomonadati</taxon>
        <taxon>Planctomycetota</taxon>
        <taxon>Planctomycetia</taxon>
        <taxon>Gemmatales</taxon>
        <taxon>Gemmataceae</taxon>
        <taxon>Limnoglobus</taxon>
    </lineage>
</organism>
<reference evidence="3" key="1">
    <citation type="submission" date="2019-08" db="EMBL/GenBank/DDBJ databases">
        <title>Limnoglobus roseus gen. nov., sp. nov., a novel freshwater planctomycete with a giant genome from the family Gemmataceae.</title>
        <authorList>
            <person name="Kulichevskaya I.S."/>
            <person name="Naumoff D.G."/>
            <person name="Miroshnikov K."/>
            <person name="Ivanova A."/>
            <person name="Philippov D.A."/>
            <person name="Hakobyan A."/>
            <person name="Rijpstra I.C."/>
            <person name="Sinninghe Damste J.S."/>
            <person name="Liesack W."/>
            <person name="Dedysh S.N."/>
        </authorList>
    </citation>
    <scope>NUCLEOTIDE SEQUENCE [LARGE SCALE GENOMIC DNA]</scope>
    <source>
        <strain evidence="3">PX52</strain>
    </source>
</reference>
<evidence type="ECO:0008006" key="4">
    <source>
        <dbReference type="Google" id="ProtNLM"/>
    </source>
</evidence>
<evidence type="ECO:0000256" key="1">
    <source>
        <dbReference type="SAM" id="SignalP"/>
    </source>
</evidence>
<dbReference type="RefSeq" id="WP_149110029.1">
    <property type="nucleotide sequence ID" value="NZ_CP042425.1"/>
</dbReference>
<dbReference type="AlphaFoldDB" id="A0A5C1AB01"/>
<dbReference type="Proteomes" id="UP000324974">
    <property type="component" value="Chromosome"/>
</dbReference>
<gene>
    <name evidence="2" type="ORF">PX52LOC_02111</name>
</gene>
<sequence length="134" mass="14576">MTRSLIVTFVLAVASVSTVAANDKPVARAQDAPAFEGKWSGPWTNSLNEKGESKLELTETADGTLTGSWDGFEVTGRRVNKTTFEIRGQTKTRSYQMTGTVAKGELTLKYLVTRLGGMDGSYDGKATLQHNRSR</sequence>
<accession>A0A5C1AB01</accession>